<keyword evidence="3" id="KW-1185">Reference proteome</keyword>
<protein>
    <submittedName>
        <fullName evidence="2">Uncharacterized protein</fullName>
    </submittedName>
</protein>
<dbReference type="EMBL" id="FNIX01000008">
    <property type="protein sequence ID" value="SDP40735.1"/>
    <property type="molecule type" value="Genomic_DNA"/>
</dbReference>
<accession>A0A1H0SGB1</accession>
<name>A0A1H0SGB1_9PSEU</name>
<organism evidence="2 3">
    <name type="scientific">Lentzea jiangxiensis</name>
    <dbReference type="NCBI Taxonomy" id="641025"/>
    <lineage>
        <taxon>Bacteria</taxon>
        <taxon>Bacillati</taxon>
        <taxon>Actinomycetota</taxon>
        <taxon>Actinomycetes</taxon>
        <taxon>Pseudonocardiales</taxon>
        <taxon>Pseudonocardiaceae</taxon>
        <taxon>Lentzea</taxon>
    </lineage>
</organism>
<feature type="chain" id="PRO_5038487809" evidence="1">
    <location>
        <begin position="26"/>
        <end position="49"/>
    </location>
</feature>
<evidence type="ECO:0000313" key="2">
    <source>
        <dbReference type="EMBL" id="SDP40735.1"/>
    </source>
</evidence>
<keyword evidence="1" id="KW-0732">Signal</keyword>
<reference evidence="3" key="1">
    <citation type="submission" date="2016-10" db="EMBL/GenBank/DDBJ databases">
        <authorList>
            <person name="Varghese N."/>
            <person name="Submissions S."/>
        </authorList>
    </citation>
    <scope>NUCLEOTIDE SEQUENCE [LARGE SCALE GENOMIC DNA]</scope>
    <source>
        <strain evidence="3">CGMCC 4.6609</strain>
    </source>
</reference>
<dbReference type="Proteomes" id="UP000199691">
    <property type="component" value="Unassembled WGS sequence"/>
</dbReference>
<feature type="signal peptide" evidence="1">
    <location>
        <begin position="1"/>
        <end position="25"/>
    </location>
</feature>
<proteinExistence type="predicted"/>
<sequence>MRRSGFFGALLAAAALVAVTIASSASDVEPTDSNNDTALIIGPCTTGEC</sequence>
<evidence type="ECO:0000313" key="3">
    <source>
        <dbReference type="Proteomes" id="UP000199691"/>
    </source>
</evidence>
<dbReference type="STRING" id="641025.SAMN05421507_10855"/>
<gene>
    <name evidence="2" type="ORF">SAMN05421507_10855</name>
</gene>
<evidence type="ECO:0000256" key="1">
    <source>
        <dbReference type="SAM" id="SignalP"/>
    </source>
</evidence>
<dbReference type="AlphaFoldDB" id="A0A1H0SGB1"/>